<dbReference type="GO" id="GO:0008198">
    <property type="term" value="F:ferrous iron binding"/>
    <property type="evidence" value="ECO:0007669"/>
    <property type="project" value="InterPro"/>
</dbReference>
<organism evidence="7 8">
    <name type="scientific">Pseudodesulfovibrio mercurii</name>
    <dbReference type="NCBI Taxonomy" id="641491"/>
    <lineage>
        <taxon>Bacteria</taxon>
        <taxon>Pseudomonadati</taxon>
        <taxon>Thermodesulfobacteriota</taxon>
        <taxon>Desulfovibrionia</taxon>
        <taxon>Desulfovibrionales</taxon>
        <taxon>Desulfovibrionaceae</taxon>
    </lineage>
</organism>
<reference evidence="7 8" key="1">
    <citation type="journal article" date="2011" name="J. Bacteriol.">
        <title>Genome sequence of the mercury-methylating strain Desulfovibrio desulfuricans ND132.</title>
        <authorList>
            <person name="Brown S.D."/>
            <person name="Gilmour C.C."/>
            <person name="Kucken A.M."/>
            <person name="Wall J.D."/>
            <person name="Elias D.A."/>
            <person name="Brandt C.C."/>
            <person name="Podar M."/>
            <person name="Chertkov O."/>
            <person name="Held B."/>
            <person name="Bruce D.C."/>
            <person name="Detter J.C."/>
            <person name="Tapia R."/>
            <person name="Han C.S."/>
            <person name="Goodwin L.A."/>
            <person name="Cheng J.F."/>
            <person name="Pitluck S."/>
            <person name="Woyke T."/>
            <person name="Mikhailova N."/>
            <person name="Ivanova N.N."/>
            <person name="Han J."/>
            <person name="Lucas S."/>
            <person name="Lapidus A.L."/>
            <person name="Land M.L."/>
            <person name="Hauser L.J."/>
            <person name="Palumbo A.V."/>
        </authorList>
    </citation>
    <scope>NUCLEOTIDE SEQUENCE [LARGE SCALE GENOMIC DNA]</scope>
    <source>
        <strain evidence="7 8">ND132</strain>
    </source>
</reference>
<dbReference type="GO" id="GO:0016702">
    <property type="term" value="F:oxidoreductase activity, acting on single donors with incorporation of molecular oxygen, incorporation of two atoms of oxygen"/>
    <property type="evidence" value="ECO:0007669"/>
    <property type="project" value="UniProtKB-ARBA"/>
</dbReference>
<dbReference type="Proteomes" id="UP000007845">
    <property type="component" value="Chromosome"/>
</dbReference>
<accession>F0JDF3</accession>
<proteinExistence type="inferred from homology"/>
<dbReference type="OrthoDB" id="9790889at2"/>
<keyword evidence="4" id="KW-0862">Zinc</keyword>
<sequence length="273" mass="30032">MQEPKPGRHAVIYISHGAGPLPLLGDEGHAEMVANLKVLTARIPRPSAILVISAHWEESAPTVTMGDRPPLYYDYYGFPPESYEIAYPAPGDDALSQAVRDALAARGLPCGQEPERGYDHGLFVPLKIMYPEADIPCVQLSLLKGLDPAAHLALGRALADLDRDNLLILGSGFSFHNMRAFFTPDTAETADANDAFQRWLIETCADPALTPDERGQRLVHWESAPHARYCHPREEHLLPLHVCCGAAGRPCDEHFRLTIIGKGASTFLWRPTD</sequence>
<dbReference type="CDD" id="cd07363">
    <property type="entry name" value="45_DOPA_Dioxygenase"/>
    <property type="match status" value="1"/>
</dbReference>
<keyword evidence="7" id="KW-0223">Dioxygenase</keyword>
<evidence type="ECO:0000256" key="5">
    <source>
        <dbReference type="ARBA" id="ARBA00023002"/>
    </source>
</evidence>
<gene>
    <name evidence="7" type="ORF">DND132_0104</name>
</gene>
<feature type="domain" description="Extradiol ring-cleavage dioxygenase class III enzyme subunit B" evidence="6">
    <location>
        <begin position="44"/>
        <end position="249"/>
    </location>
</feature>
<keyword evidence="8" id="KW-1185">Reference proteome</keyword>
<keyword evidence="3" id="KW-0479">Metal-binding</keyword>
<dbReference type="PIRSF" id="PIRSF006157">
    <property type="entry name" value="Doxgns_DODA"/>
    <property type="match status" value="1"/>
</dbReference>
<dbReference type="Pfam" id="PF02900">
    <property type="entry name" value="LigB"/>
    <property type="match status" value="1"/>
</dbReference>
<dbReference type="RefSeq" id="WP_014320750.1">
    <property type="nucleotide sequence ID" value="NC_016803.1"/>
</dbReference>
<dbReference type="KEGG" id="ddn:DND132_0104"/>
<evidence type="ECO:0000313" key="7">
    <source>
        <dbReference type="EMBL" id="EGB13322.1"/>
    </source>
</evidence>
<evidence type="ECO:0000256" key="4">
    <source>
        <dbReference type="ARBA" id="ARBA00022833"/>
    </source>
</evidence>
<comment type="cofactor">
    <cofactor evidence="1">
        <name>Zn(2+)</name>
        <dbReference type="ChEBI" id="CHEBI:29105"/>
    </cofactor>
</comment>
<dbReference type="GO" id="GO:0008270">
    <property type="term" value="F:zinc ion binding"/>
    <property type="evidence" value="ECO:0007669"/>
    <property type="project" value="InterPro"/>
</dbReference>
<dbReference type="PANTHER" id="PTHR30096">
    <property type="entry name" value="4,5-DOPA DIOXYGENASE EXTRADIOL-LIKE PROTEIN"/>
    <property type="match status" value="1"/>
</dbReference>
<name>F0JDF3_9BACT</name>
<evidence type="ECO:0000256" key="3">
    <source>
        <dbReference type="ARBA" id="ARBA00022723"/>
    </source>
</evidence>
<evidence type="ECO:0000259" key="6">
    <source>
        <dbReference type="Pfam" id="PF02900"/>
    </source>
</evidence>
<evidence type="ECO:0000256" key="2">
    <source>
        <dbReference type="ARBA" id="ARBA00007581"/>
    </source>
</evidence>
<keyword evidence="5" id="KW-0560">Oxidoreductase</keyword>
<comment type="similarity">
    <text evidence="2">Belongs to the DODA-type extradiol aromatic ring-opening dioxygenase family.</text>
</comment>
<dbReference type="InterPro" id="IPR014436">
    <property type="entry name" value="Extradiol_dOase_DODA"/>
</dbReference>
<dbReference type="Gene3D" id="3.40.830.10">
    <property type="entry name" value="LigB-like"/>
    <property type="match status" value="1"/>
</dbReference>
<dbReference type="HOGENOM" id="CLU_046582_2_1_7"/>
<dbReference type="SUPFAM" id="SSF53213">
    <property type="entry name" value="LigB-like"/>
    <property type="match status" value="1"/>
</dbReference>
<evidence type="ECO:0000256" key="1">
    <source>
        <dbReference type="ARBA" id="ARBA00001947"/>
    </source>
</evidence>
<dbReference type="InterPro" id="IPR004183">
    <property type="entry name" value="Xdiol_dOase_suB"/>
</dbReference>
<dbReference type="EMBL" id="CP003220">
    <property type="protein sequence ID" value="EGB13322.1"/>
    <property type="molecule type" value="Genomic_DNA"/>
</dbReference>
<dbReference type="PANTHER" id="PTHR30096:SF0">
    <property type="entry name" value="4,5-DOPA DIOXYGENASE EXTRADIOL-LIKE PROTEIN"/>
    <property type="match status" value="1"/>
</dbReference>
<dbReference type="STRING" id="641491.DND132_0104"/>
<evidence type="ECO:0000313" key="8">
    <source>
        <dbReference type="Proteomes" id="UP000007845"/>
    </source>
</evidence>
<dbReference type="AlphaFoldDB" id="F0JDF3"/>
<dbReference type="eggNOG" id="COG3384">
    <property type="taxonomic scope" value="Bacteria"/>
</dbReference>
<protein>
    <submittedName>
        <fullName evidence="7">Extradiol ring-cleavage dioxygenase class III protein subunit B</fullName>
    </submittedName>
</protein>